<dbReference type="Pfam" id="PF00150">
    <property type="entry name" value="Cellulase"/>
    <property type="match status" value="1"/>
</dbReference>
<feature type="compositionally biased region" description="Polar residues" evidence="5">
    <location>
        <begin position="30"/>
        <end position="40"/>
    </location>
</feature>
<evidence type="ECO:0000256" key="3">
    <source>
        <dbReference type="ARBA" id="ARBA00023295"/>
    </source>
</evidence>
<feature type="compositionally biased region" description="Polar residues" evidence="5">
    <location>
        <begin position="52"/>
        <end position="67"/>
    </location>
</feature>
<dbReference type="PANTHER" id="PTHR31297">
    <property type="entry name" value="GLUCAN ENDO-1,6-BETA-GLUCOSIDASE B"/>
    <property type="match status" value="1"/>
</dbReference>
<dbReference type="AlphaFoldDB" id="A0A9P6L253"/>
<evidence type="ECO:0000256" key="6">
    <source>
        <dbReference type="SAM" id="SignalP"/>
    </source>
</evidence>
<evidence type="ECO:0000313" key="8">
    <source>
        <dbReference type="EMBL" id="KAF9778989.1"/>
    </source>
</evidence>
<feature type="signal peptide" evidence="6">
    <location>
        <begin position="1"/>
        <end position="18"/>
    </location>
</feature>
<dbReference type="GO" id="GO:0005576">
    <property type="term" value="C:extracellular region"/>
    <property type="evidence" value="ECO:0007669"/>
    <property type="project" value="TreeGrafter"/>
</dbReference>
<dbReference type="InterPro" id="IPR017853">
    <property type="entry name" value="GH"/>
</dbReference>
<proteinExistence type="inferred from homology"/>
<keyword evidence="6" id="KW-0732">Signal</keyword>
<evidence type="ECO:0000256" key="5">
    <source>
        <dbReference type="SAM" id="MobiDB-lite"/>
    </source>
</evidence>
<accession>A0A9P6L253</accession>
<sequence>MFLLPTAVSLVLQLSLLALPITSQHCHLNQSRRQSAQQPFDPSVPSPSVSPITNGSSTSFTHPQPSSTPFVYGRDKIRGVNLGGWFVLEPWITPSIFENTGNDNIVDEYTFGQMQNYQTALGVLQNHWQTWIVEDDFRQMEAVGLNHVRIPLGYWSIPLTSNDTQLSTSVSPYISGAWPYFLQALSWAKSYSFNVIVDIHGAPGSQNGYDNSGQRTSSPMWAYNQSDVQKTIDCVMFLVKNAGDKIDILEVMNEPAGFLGDSFTSVLRQYYIDSYNSIRMAVGNSTGVMFSDGFLGLDSWADSFNPPQYNSTSFDIHMYQIFSDEELARSFDQHISYACNLSQSYANFESSNTWTVVGEWSNALNDCAMWLNGRGVGARWEGQWGGASGQQVFGSCEGYTGNYSNFSQTYKSQMREYFEVQVEVGESVQGWVFWAWKTESADEWSYSKGIAGGWIPSNPTERLYPNICS</sequence>
<name>A0A9P6L253_9AGAM</name>
<evidence type="ECO:0000313" key="9">
    <source>
        <dbReference type="Proteomes" id="UP000736335"/>
    </source>
</evidence>
<evidence type="ECO:0000256" key="4">
    <source>
        <dbReference type="RuleBase" id="RU361153"/>
    </source>
</evidence>
<gene>
    <name evidence="8" type="ORF">BJ322DRAFT_467157</name>
</gene>
<protein>
    <submittedName>
        <fullName evidence="8">Glycoside hydrolase family 5 protein</fullName>
    </submittedName>
</protein>
<dbReference type="InterPro" id="IPR001547">
    <property type="entry name" value="Glyco_hydro_5"/>
</dbReference>
<evidence type="ECO:0000256" key="2">
    <source>
        <dbReference type="ARBA" id="ARBA00022801"/>
    </source>
</evidence>
<evidence type="ECO:0000259" key="7">
    <source>
        <dbReference type="Pfam" id="PF00150"/>
    </source>
</evidence>
<keyword evidence="3 4" id="KW-0326">Glycosidase</keyword>
<dbReference type="Gene3D" id="3.20.20.80">
    <property type="entry name" value="Glycosidases"/>
    <property type="match status" value="1"/>
</dbReference>
<keyword evidence="9" id="KW-1185">Reference proteome</keyword>
<dbReference type="PANTHER" id="PTHR31297:SF42">
    <property type="entry name" value="GLYCOSIDE HYDROLASE FAMILY 5 DOMAIN-CONTAINING PROTEIN"/>
    <property type="match status" value="1"/>
</dbReference>
<feature type="domain" description="Glycoside hydrolase family 5" evidence="7">
    <location>
        <begin position="124"/>
        <end position="363"/>
    </location>
</feature>
<feature type="chain" id="PRO_5040228003" evidence="6">
    <location>
        <begin position="19"/>
        <end position="469"/>
    </location>
</feature>
<dbReference type="OrthoDB" id="62120at2759"/>
<dbReference type="GO" id="GO:0009986">
    <property type="term" value="C:cell surface"/>
    <property type="evidence" value="ECO:0007669"/>
    <property type="project" value="TreeGrafter"/>
</dbReference>
<dbReference type="EMBL" id="WIUZ02000021">
    <property type="protein sequence ID" value="KAF9778989.1"/>
    <property type="molecule type" value="Genomic_DNA"/>
</dbReference>
<dbReference type="SUPFAM" id="SSF51445">
    <property type="entry name" value="(Trans)glycosidases"/>
    <property type="match status" value="1"/>
</dbReference>
<dbReference type="InterPro" id="IPR050386">
    <property type="entry name" value="Glycosyl_hydrolase_5"/>
</dbReference>
<reference evidence="8" key="1">
    <citation type="journal article" date="2020" name="Nat. Commun.">
        <title>Large-scale genome sequencing of mycorrhizal fungi provides insights into the early evolution of symbiotic traits.</title>
        <authorList>
            <person name="Miyauchi S."/>
            <person name="Kiss E."/>
            <person name="Kuo A."/>
            <person name="Drula E."/>
            <person name="Kohler A."/>
            <person name="Sanchez-Garcia M."/>
            <person name="Morin E."/>
            <person name="Andreopoulos B."/>
            <person name="Barry K.W."/>
            <person name="Bonito G."/>
            <person name="Buee M."/>
            <person name="Carver A."/>
            <person name="Chen C."/>
            <person name="Cichocki N."/>
            <person name="Clum A."/>
            <person name="Culley D."/>
            <person name="Crous P.W."/>
            <person name="Fauchery L."/>
            <person name="Girlanda M."/>
            <person name="Hayes R.D."/>
            <person name="Keri Z."/>
            <person name="LaButti K."/>
            <person name="Lipzen A."/>
            <person name="Lombard V."/>
            <person name="Magnuson J."/>
            <person name="Maillard F."/>
            <person name="Murat C."/>
            <person name="Nolan M."/>
            <person name="Ohm R.A."/>
            <person name="Pangilinan J."/>
            <person name="Pereira M.F."/>
            <person name="Perotto S."/>
            <person name="Peter M."/>
            <person name="Pfister S."/>
            <person name="Riley R."/>
            <person name="Sitrit Y."/>
            <person name="Stielow J.B."/>
            <person name="Szollosi G."/>
            <person name="Zifcakova L."/>
            <person name="Stursova M."/>
            <person name="Spatafora J.W."/>
            <person name="Tedersoo L."/>
            <person name="Vaario L.M."/>
            <person name="Yamada A."/>
            <person name="Yan M."/>
            <person name="Wang P."/>
            <person name="Xu J."/>
            <person name="Bruns T."/>
            <person name="Baldrian P."/>
            <person name="Vilgalys R."/>
            <person name="Dunand C."/>
            <person name="Henrissat B."/>
            <person name="Grigoriev I.V."/>
            <person name="Hibbett D."/>
            <person name="Nagy L.G."/>
            <person name="Martin F.M."/>
        </authorList>
    </citation>
    <scope>NUCLEOTIDE SEQUENCE</scope>
    <source>
        <strain evidence="8">UH-Tt-Lm1</strain>
    </source>
</reference>
<comment type="similarity">
    <text evidence="1 4">Belongs to the glycosyl hydrolase 5 (cellulase A) family.</text>
</comment>
<organism evidence="8 9">
    <name type="scientific">Thelephora terrestris</name>
    <dbReference type="NCBI Taxonomy" id="56493"/>
    <lineage>
        <taxon>Eukaryota</taxon>
        <taxon>Fungi</taxon>
        <taxon>Dikarya</taxon>
        <taxon>Basidiomycota</taxon>
        <taxon>Agaricomycotina</taxon>
        <taxon>Agaricomycetes</taxon>
        <taxon>Thelephorales</taxon>
        <taxon>Thelephoraceae</taxon>
        <taxon>Thelephora</taxon>
    </lineage>
</organism>
<dbReference type="GO" id="GO:0008422">
    <property type="term" value="F:beta-glucosidase activity"/>
    <property type="evidence" value="ECO:0007669"/>
    <property type="project" value="TreeGrafter"/>
</dbReference>
<dbReference type="Proteomes" id="UP000736335">
    <property type="component" value="Unassembled WGS sequence"/>
</dbReference>
<evidence type="ECO:0000256" key="1">
    <source>
        <dbReference type="ARBA" id="ARBA00005641"/>
    </source>
</evidence>
<reference evidence="8" key="2">
    <citation type="submission" date="2020-11" db="EMBL/GenBank/DDBJ databases">
        <authorList>
            <consortium name="DOE Joint Genome Institute"/>
            <person name="Kuo A."/>
            <person name="Miyauchi S."/>
            <person name="Kiss E."/>
            <person name="Drula E."/>
            <person name="Kohler A."/>
            <person name="Sanchez-Garcia M."/>
            <person name="Andreopoulos B."/>
            <person name="Barry K.W."/>
            <person name="Bonito G."/>
            <person name="Buee M."/>
            <person name="Carver A."/>
            <person name="Chen C."/>
            <person name="Cichocki N."/>
            <person name="Clum A."/>
            <person name="Culley D."/>
            <person name="Crous P.W."/>
            <person name="Fauchery L."/>
            <person name="Girlanda M."/>
            <person name="Hayes R."/>
            <person name="Keri Z."/>
            <person name="Labutti K."/>
            <person name="Lipzen A."/>
            <person name="Lombard V."/>
            <person name="Magnuson J."/>
            <person name="Maillard F."/>
            <person name="Morin E."/>
            <person name="Murat C."/>
            <person name="Nolan M."/>
            <person name="Ohm R."/>
            <person name="Pangilinan J."/>
            <person name="Pereira M."/>
            <person name="Perotto S."/>
            <person name="Peter M."/>
            <person name="Riley R."/>
            <person name="Sitrit Y."/>
            <person name="Stielow B."/>
            <person name="Szollosi G."/>
            <person name="Zifcakova L."/>
            <person name="Stursova M."/>
            <person name="Spatafora J.W."/>
            <person name="Tedersoo L."/>
            <person name="Vaario L.-M."/>
            <person name="Yamada A."/>
            <person name="Yan M."/>
            <person name="Wang P."/>
            <person name="Xu J."/>
            <person name="Bruns T."/>
            <person name="Baldrian P."/>
            <person name="Vilgalys R."/>
            <person name="Henrissat B."/>
            <person name="Grigoriev I.V."/>
            <person name="Hibbett D."/>
            <person name="Nagy L.G."/>
            <person name="Martin F.M."/>
        </authorList>
    </citation>
    <scope>NUCLEOTIDE SEQUENCE</scope>
    <source>
        <strain evidence="8">UH-Tt-Lm1</strain>
    </source>
</reference>
<dbReference type="GO" id="GO:0009251">
    <property type="term" value="P:glucan catabolic process"/>
    <property type="evidence" value="ECO:0007669"/>
    <property type="project" value="TreeGrafter"/>
</dbReference>
<comment type="caution">
    <text evidence="8">The sequence shown here is derived from an EMBL/GenBank/DDBJ whole genome shotgun (WGS) entry which is preliminary data.</text>
</comment>
<keyword evidence="2 4" id="KW-0378">Hydrolase</keyword>
<feature type="region of interest" description="Disordered" evidence="5">
    <location>
        <begin position="30"/>
        <end position="67"/>
    </location>
</feature>